<feature type="compositionally biased region" description="Basic residues" evidence="1">
    <location>
        <begin position="138"/>
        <end position="149"/>
    </location>
</feature>
<organism evidence="2">
    <name type="scientific">Neisseria gonorrhoeae</name>
    <dbReference type="NCBI Taxonomy" id="485"/>
    <lineage>
        <taxon>Bacteria</taxon>
        <taxon>Pseudomonadati</taxon>
        <taxon>Pseudomonadota</taxon>
        <taxon>Betaproteobacteria</taxon>
        <taxon>Neisseriales</taxon>
        <taxon>Neisseriaceae</taxon>
        <taxon>Neisseria</taxon>
    </lineage>
</organism>
<proteinExistence type="predicted"/>
<feature type="region of interest" description="Disordered" evidence="1">
    <location>
        <begin position="138"/>
        <end position="158"/>
    </location>
</feature>
<accession>A0A379B185</accession>
<evidence type="ECO:0000256" key="1">
    <source>
        <dbReference type="SAM" id="MobiDB-lite"/>
    </source>
</evidence>
<reference evidence="2" key="1">
    <citation type="submission" date="2018-06" db="EMBL/GenBank/DDBJ databases">
        <authorList>
            <consortium name="Pathogen Informatics"/>
            <person name="Doyle S."/>
        </authorList>
    </citation>
    <scope>NUCLEOTIDE SEQUENCE [LARGE SCALE GENOMIC DNA]</scope>
    <source>
        <strain evidence="2">NCTC11421</strain>
    </source>
</reference>
<dbReference type="AlphaFoldDB" id="A0A379B185"/>
<sequence>MPSAVLRLPVNRQQRTHQQLGKPQCRKVISIGLVEDVGINPAGKNDVAVKIRNRMMLMWRNARSDFVFCSRISAKEDTGGNTVPLPPKTRYAVRGSRRHSNRNTPIGTPNKYWTKNRRKLYGFPHLVEIFVKEDLRGNHRSQGHGRNKSRINPLNPAGIKIPERKEPFCISERMMPVMRNPEMTKKMSTPGILRAASGYSGGNNDGEHGNGPQSVNFRPVSDSLHQYRPVCPVILKMPSERAFGRHRFQ</sequence>
<gene>
    <name evidence="2" type="ORF">NCTC11421_03772</name>
</gene>
<dbReference type="EMBL" id="UGRI01000002">
    <property type="protein sequence ID" value="SUB32337.1"/>
    <property type="molecule type" value="Genomic_DNA"/>
</dbReference>
<protein>
    <submittedName>
        <fullName evidence="2">Uncharacterized protein</fullName>
    </submittedName>
</protein>
<name>A0A379B185_NEIGO</name>
<evidence type="ECO:0000313" key="2">
    <source>
        <dbReference type="EMBL" id="SUB32337.1"/>
    </source>
</evidence>